<dbReference type="InParanoid" id="F2U2W0"/>
<organism evidence="2">
    <name type="scientific">Salpingoeca rosetta (strain ATCC 50818 / BSB-021)</name>
    <dbReference type="NCBI Taxonomy" id="946362"/>
    <lineage>
        <taxon>Eukaryota</taxon>
        <taxon>Choanoflagellata</taxon>
        <taxon>Craspedida</taxon>
        <taxon>Salpingoecidae</taxon>
        <taxon>Salpingoeca</taxon>
    </lineage>
</organism>
<keyword evidence="2" id="KW-1185">Reference proteome</keyword>
<dbReference type="InterPro" id="IPR023398">
    <property type="entry name" value="TIF_eIF4e-like"/>
</dbReference>
<dbReference type="GeneID" id="16076725"/>
<gene>
    <name evidence="1" type="ORF">PTSG_02639</name>
</gene>
<protein>
    <submittedName>
        <fullName evidence="1">Uncharacterized protein</fullName>
    </submittedName>
</protein>
<reference evidence="1" key="1">
    <citation type="submission" date="2009-08" db="EMBL/GenBank/DDBJ databases">
        <title>Annotation of Salpingoeca rosetta.</title>
        <authorList>
            <consortium name="The Broad Institute Genome Sequencing Platform"/>
            <person name="Russ C."/>
            <person name="Cuomo C."/>
            <person name="Burger G."/>
            <person name="Gray M.W."/>
            <person name="Holland P.W.H."/>
            <person name="King N."/>
            <person name="Lang F.B.F."/>
            <person name="Roger A.J."/>
            <person name="Ruiz-Trillo I."/>
            <person name="Young S.K."/>
            <person name="Zeng Q."/>
            <person name="Gargeya S."/>
            <person name="Alvarado L."/>
            <person name="Berlin A."/>
            <person name="Chapman S.B."/>
            <person name="Chen Z."/>
            <person name="Freedman E."/>
            <person name="Gellesch M."/>
            <person name="Goldberg J."/>
            <person name="Griggs A."/>
            <person name="Gujja S."/>
            <person name="Heilman E."/>
            <person name="Heiman D."/>
            <person name="Howarth C."/>
            <person name="Mehta T."/>
            <person name="Neiman D."/>
            <person name="Pearson M."/>
            <person name="Roberts A."/>
            <person name="Saif S."/>
            <person name="Shea T."/>
            <person name="Shenoy N."/>
            <person name="Sisk P."/>
            <person name="Stolte C."/>
            <person name="Sykes S."/>
            <person name="White J."/>
            <person name="Yandava C."/>
            <person name="Haas B."/>
            <person name="Nusbaum C."/>
            <person name="Birren B."/>
        </authorList>
    </citation>
    <scope>NUCLEOTIDE SEQUENCE [LARGE SCALE GENOMIC DNA]</scope>
    <source>
        <strain evidence="1">ATCC 50818</strain>
    </source>
</reference>
<dbReference type="SUPFAM" id="SSF55418">
    <property type="entry name" value="eIF4e-like"/>
    <property type="match status" value="1"/>
</dbReference>
<dbReference type="Gene3D" id="3.30.760.10">
    <property type="entry name" value="RNA Cap, Translation Initiation Factor Eif4e"/>
    <property type="match status" value="1"/>
</dbReference>
<evidence type="ECO:0000313" key="1">
    <source>
        <dbReference type="EMBL" id="EGD81954.1"/>
    </source>
</evidence>
<proteinExistence type="predicted"/>
<name>F2U2W0_SALR5</name>
<evidence type="ECO:0000313" key="2">
    <source>
        <dbReference type="Proteomes" id="UP000007799"/>
    </source>
</evidence>
<dbReference type="RefSeq" id="XP_004996137.1">
    <property type="nucleotide sequence ID" value="XM_004996080.1"/>
</dbReference>
<accession>F2U2W0</accession>
<dbReference type="Proteomes" id="UP000007799">
    <property type="component" value="Unassembled WGS sequence"/>
</dbReference>
<dbReference type="KEGG" id="sre:PTSG_02639"/>
<dbReference type="EMBL" id="GL832960">
    <property type="protein sequence ID" value="EGD81954.1"/>
    <property type="molecule type" value="Genomic_DNA"/>
</dbReference>
<dbReference type="AlphaFoldDB" id="F2U2W0"/>
<sequence length="85" mass="9928">MFLLAFDIEFADEAWERACFAAIGSTITAPCFQGLACTRRGKRFLLQCWFKHALVEQLQDLRSQLLHYVHHQMTCPVRIVERVFP</sequence>